<organism evidence="14">
    <name type="scientific">Candidozyma auris</name>
    <name type="common">Yeast</name>
    <name type="synonym">Candida auris</name>
    <dbReference type="NCBI Taxonomy" id="498019"/>
    <lineage>
        <taxon>Eukaryota</taxon>
        <taxon>Fungi</taxon>
        <taxon>Dikarya</taxon>
        <taxon>Ascomycota</taxon>
        <taxon>Saccharomycotina</taxon>
        <taxon>Pichiomycetes</taxon>
        <taxon>Metschnikowiaceae</taxon>
        <taxon>Candidozyma</taxon>
    </lineage>
</organism>
<dbReference type="SUPFAM" id="SSF47661">
    <property type="entry name" value="t-snare proteins"/>
    <property type="match status" value="1"/>
</dbReference>
<dbReference type="FunFam" id="1.10.287.280:FF:000001">
    <property type="entry name" value="DNA-directed RNA polymerase"/>
    <property type="match status" value="1"/>
</dbReference>
<comment type="subcellular location">
    <subcellularLocation>
        <location evidence="1">Mitochondrion</location>
    </subcellularLocation>
</comment>
<evidence type="ECO:0000256" key="3">
    <source>
        <dbReference type="ARBA" id="ARBA00009493"/>
    </source>
</evidence>
<keyword evidence="8" id="KW-0496">Mitochondrion</keyword>
<dbReference type="GO" id="GO:0006886">
    <property type="term" value="P:intracellular protein transport"/>
    <property type="evidence" value="ECO:0007669"/>
    <property type="project" value="InterPro"/>
</dbReference>
<dbReference type="SMART" id="SM00397">
    <property type="entry name" value="t_SNARE"/>
    <property type="match status" value="1"/>
</dbReference>
<name>A0A8F2VY84_CANAR</name>
<dbReference type="GO" id="GO:0006390">
    <property type="term" value="P:mitochondrial transcription"/>
    <property type="evidence" value="ECO:0007669"/>
    <property type="project" value="UniProtKB-ARBA"/>
</dbReference>
<feature type="domain" description="T-SNARE coiled-coil homology" evidence="13">
    <location>
        <begin position="233"/>
        <end position="295"/>
    </location>
</feature>
<dbReference type="GO" id="GO:0003899">
    <property type="term" value="F:DNA-directed RNA polymerase activity"/>
    <property type="evidence" value="ECO:0007669"/>
    <property type="project" value="UniProtKB-EC"/>
</dbReference>
<comment type="similarity">
    <text evidence="3 11">Belongs to the phage and mitochondrial RNA polymerase family.</text>
</comment>
<accession>A0A8F2VY84</accession>
<dbReference type="GO" id="GO:0016192">
    <property type="term" value="P:vesicle-mediated transport"/>
    <property type="evidence" value="ECO:0007669"/>
    <property type="project" value="InterPro"/>
</dbReference>
<dbReference type="InterPro" id="IPR024075">
    <property type="entry name" value="DNA-dir_RNA_pol_helix_hairp_sf"/>
</dbReference>
<dbReference type="GO" id="GO:0016020">
    <property type="term" value="C:membrane"/>
    <property type="evidence" value="ECO:0007669"/>
    <property type="project" value="InterPro"/>
</dbReference>
<feature type="region of interest" description="Disordered" evidence="12">
    <location>
        <begin position="23"/>
        <end position="42"/>
    </location>
</feature>
<dbReference type="PROSITE" id="PS00900">
    <property type="entry name" value="RNA_POL_PHAGE_1"/>
    <property type="match status" value="1"/>
</dbReference>
<keyword evidence="9 11" id="KW-0804">Transcription</keyword>
<dbReference type="InterPro" id="IPR010989">
    <property type="entry name" value="SNARE"/>
</dbReference>
<evidence type="ECO:0000313" key="14">
    <source>
        <dbReference type="EMBL" id="QWW22001.1"/>
    </source>
</evidence>
<dbReference type="Pfam" id="PF00940">
    <property type="entry name" value="RNA_pol"/>
    <property type="match status" value="1"/>
</dbReference>
<dbReference type="GO" id="GO:0005484">
    <property type="term" value="F:SNAP receptor activity"/>
    <property type="evidence" value="ECO:0007669"/>
    <property type="project" value="InterPro"/>
</dbReference>
<dbReference type="SMART" id="SM01311">
    <property type="entry name" value="RPOL_N"/>
    <property type="match status" value="1"/>
</dbReference>
<dbReference type="InterPro" id="IPR002092">
    <property type="entry name" value="DNA-dir_Rpol_phage-type"/>
</dbReference>
<dbReference type="EMBL" id="CP076749">
    <property type="protein sequence ID" value="QWW22001.1"/>
    <property type="molecule type" value="Genomic_DNA"/>
</dbReference>
<dbReference type="PROSITE" id="PS00489">
    <property type="entry name" value="RNA_POL_PHAGE_2"/>
    <property type="match status" value="1"/>
</dbReference>
<reference evidence="14" key="1">
    <citation type="submission" date="2021-06" db="EMBL/GenBank/DDBJ databases">
        <title>Candida auris outbreak in lebanese hospital.</title>
        <authorList>
            <person name="Finianos M."/>
        </authorList>
    </citation>
    <scope>NUCLEOTIDE SEQUENCE</scope>
    <source>
        <strain evidence="14">CA7LBN</strain>
    </source>
</reference>
<evidence type="ECO:0000256" key="6">
    <source>
        <dbReference type="ARBA" id="ARBA00022695"/>
    </source>
</evidence>
<evidence type="ECO:0000256" key="2">
    <source>
        <dbReference type="ARBA" id="ARBA00009063"/>
    </source>
</evidence>
<dbReference type="PANTHER" id="PTHR10102">
    <property type="entry name" value="DNA-DIRECTED RNA POLYMERASE, MITOCHONDRIAL"/>
    <property type="match status" value="1"/>
</dbReference>
<keyword evidence="7" id="KW-0809">Transit peptide</keyword>
<dbReference type="Gene3D" id="1.10.1320.10">
    <property type="entry name" value="DNA-directed RNA polymerase, N-terminal domain"/>
    <property type="match status" value="1"/>
</dbReference>
<evidence type="ECO:0000256" key="8">
    <source>
        <dbReference type="ARBA" id="ARBA00023128"/>
    </source>
</evidence>
<keyword evidence="4 11" id="KW-0240">DNA-directed RNA polymerase</keyword>
<dbReference type="InterPro" id="IPR000727">
    <property type="entry name" value="T_SNARE_dom"/>
</dbReference>
<dbReference type="FunFam" id="1.10.1320.10:FF:000005">
    <property type="entry name" value="DNA-directed RNA polymerase"/>
    <property type="match status" value="1"/>
</dbReference>
<dbReference type="PROSITE" id="PS00914">
    <property type="entry name" value="SYNTAXIN"/>
    <property type="match status" value="1"/>
</dbReference>
<evidence type="ECO:0000256" key="1">
    <source>
        <dbReference type="ARBA" id="ARBA00004173"/>
    </source>
</evidence>
<evidence type="ECO:0000256" key="12">
    <source>
        <dbReference type="SAM" id="MobiDB-lite"/>
    </source>
</evidence>
<feature type="region of interest" description="Disordered" evidence="12">
    <location>
        <begin position="480"/>
        <end position="527"/>
    </location>
</feature>
<dbReference type="Pfam" id="PF05739">
    <property type="entry name" value="SNARE"/>
    <property type="match status" value="1"/>
</dbReference>
<dbReference type="Gene3D" id="1.10.287.1060">
    <property type="entry name" value="ESAT-6-like"/>
    <property type="match status" value="1"/>
</dbReference>
<dbReference type="Proteomes" id="UP000825438">
    <property type="component" value="Chromosome I"/>
</dbReference>
<dbReference type="Pfam" id="PF14700">
    <property type="entry name" value="RPOL_N"/>
    <property type="match status" value="1"/>
</dbReference>
<dbReference type="GO" id="GO:0034245">
    <property type="term" value="C:mitochondrial DNA-directed RNA polymerase complex"/>
    <property type="evidence" value="ECO:0007669"/>
    <property type="project" value="TreeGrafter"/>
</dbReference>
<comment type="catalytic activity">
    <reaction evidence="10 11">
        <text>RNA(n) + a ribonucleoside 5'-triphosphate = RNA(n+1) + diphosphate</text>
        <dbReference type="Rhea" id="RHEA:21248"/>
        <dbReference type="Rhea" id="RHEA-COMP:14527"/>
        <dbReference type="Rhea" id="RHEA-COMP:17342"/>
        <dbReference type="ChEBI" id="CHEBI:33019"/>
        <dbReference type="ChEBI" id="CHEBI:61557"/>
        <dbReference type="ChEBI" id="CHEBI:140395"/>
        <dbReference type="EC" id="2.7.7.6"/>
    </reaction>
</comment>
<dbReference type="Gene3D" id="6.10.250.1710">
    <property type="match status" value="1"/>
</dbReference>
<feature type="region of interest" description="Disordered" evidence="12">
    <location>
        <begin position="162"/>
        <end position="205"/>
    </location>
</feature>
<dbReference type="Gene3D" id="1.10.287.280">
    <property type="match status" value="1"/>
</dbReference>
<evidence type="ECO:0000256" key="4">
    <source>
        <dbReference type="ARBA" id="ARBA00022478"/>
    </source>
</evidence>
<feature type="compositionally biased region" description="Low complexity" evidence="12">
    <location>
        <begin position="488"/>
        <end position="502"/>
    </location>
</feature>
<dbReference type="InterPro" id="IPR037159">
    <property type="entry name" value="RNA_POL_N_sf"/>
</dbReference>
<evidence type="ECO:0000256" key="11">
    <source>
        <dbReference type="RuleBase" id="RU003805"/>
    </source>
</evidence>
<keyword evidence="5 11" id="KW-0808">Transferase</keyword>
<dbReference type="PANTHER" id="PTHR10102:SF0">
    <property type="entry name" value="DNA-DIRECTED RNA POLYMERASE, MITOCHONDRIAL"/>
    <property type="match status" value="1"/>
</dbReference>
<evidence type="ECO:0000256" key="7">
    <source>
        <dbReference type="ARBA" id="ARBA00022946"/>
    </source>
</evidence>
<dbReference type="SUPFAM" id="SSF56672">
    <property type="entry name" value="DNA/RNA polymerases"/>
    <property type="match status" value="1"/>
</dbReference>
<sequence length="1811" mass="205106">MSSAIQNRTFEFQQCVSSYDKINRRQQGGQQRQDTSAPKKSRFSQQASIIAKDIAHTTELLSKLALLAKKKPLFDDRPVEIGELTYVIKQDIFKIEQSIQNLQRFAKGESSIQMDSQINQYSKNVLNLLNSKMKNVSGEFKNVLELRQKNELMNKTRQENFLSAATNRRQNSSTPLSESDSARGTGVNNSSHNLGENPYMHSFEDEPAQNGGAELLSIPDQTRQLLLMEEQSNEYLQQRNSAVETIEATINEVGNLFSQLATMVTEQGEQIQRIDQNVEDIDMNISGAQRELLKYYAHISNNRWLFLKIFGGKMWSYMFGGNKQQKKELPKKAIVELREHIQMLNKKRSHLESQIDDQDKLARKHISTNKALAKNALKRKKGYEANLMKIENQIDSLETQLTAIESANLNLETMKAMKQGASAMKQIHGEYDVDKVENTMDDIREQVELADEISEAISRPVGGEYVDEDELDEELAALQEEEKESKQKNTAAQAPAQKAPAFEEPELPNFPTVNKNKPQEEDEDEEALKALQAEMGLEHPEPALFKANYAYPSIVEDLKKNAQLHTQKTRQVSLTQKPFNEISPESVADLPEEQKKEVAWSSSYDPVTRSPFVKDVVHLQSLLDALLASKNFDRADNILKAIYPLLDQAKGFAQLLNKYLEAYAAEDSTTIEDLESYVEKSSVQFNFQPNDRTYALLLGKSLSNPEKFEKWLNRAKKSRHLFRNMLNNVDVITIEGLTKIFRDPTLKPSYVPQDLVAVYNEVRSPGESNAKSTDDTPEYFSSDSVDAPILEKEDAITLRSVDSFGMKVIRHTLLGLKSETKLDLESLFKDLDGSIDSHLLHNVTDSKRNCHEIFKKLKSPEDKARFNKILEIFNERRQKDLEARGIEGARAKWNHEFNTLQQRGEISMNKNLNVQLYKWYSDMLPLVEEEHQLCKQLLNNEINMSELSQEEKKQMKDRSFYAPYFVLVPPKTLCVIVIFELLKLNSTGGIVDGMRAARAIISVGRAVELEYKCQSLMRADKKYASKKLMNSTQWRKVVKSRKSIEAASVQTDWTYTLYAKLGSVLTTLLLHVAKVQVSGTDPTTGKTVKGLQPAFHHTYQFMSGQRIGVIKLHKNLVKQLGGNAFVNSVQPSFLPMLVPPRPWTAHNSGGYLFTPSNVVRIKDSAETIAYVKAASDAHNLDEVYKGLNILGETAWTVNSKVLDVISRCWNTGEQFLDIPPVAEEPKLPPPLPSNAEPSQKSEYIKQVKQILNEAAGHRSQRCDINYKLEIARAFVGEKMFFPHSVDFRGRAYPISPHFNHLGSDLTRSLFLFWDGKELGERGLRWLKIHLANVYGKDKAPLDERVKFVEENMDKVFQTARDPLGEDRWWIKGDKPWQVLSVCFELNEAYKLEDPTKYVSYIPVHQDGTCNGLQHYAALGGDVEGARQVNLLPADRPQDVYSHVAGLVEKRLDAEAEAGDELAQFLRGKITRKVVKQTVMTNVYGVTYVGAVAQIEKQIASLFKGEPSDKLSIYSRYLTTHVFASVRELFEGAHLIQDWLGEAAKRISKSVRIDYEETAATNSNKPNHLSSVIWTTPLGLPCVQPYRANRQQTITTSLQDVSISDPFGASQVDARKQQAAFPPNFVHSLDATHMLMTAKACGEDGLSFASVHDSYWTHASDVDQMNKHIREQFVKLHQEDSIQKLKDEFERRYKGFLQVMSIPGDHEVAIKVKEVRKKIVKDLGRALTVADEVYLEKRRQELLESSDPKDIETAKTITTTVSVTEGYDMNAISVPASQSNSVQILAPLTFPEIPSKGDLDVSLVKESQYFFS</sequence>
<dbReference type="InterPro" id="IPR046950">
    <property type="entry name" value="DNA-dir_Rpol_C_phage-type"/>
</dbReference>
<proteinExistence type="inferred from homology"/>
<dbReference type="Gene3D" id="1.20.58.70">
    <property type="match status" value="1"/>
</dbReference>
<dbReference type="InterPro" id="IPR006012">
    <property type="entry name" value="Syntaxin/epimorphin_CS"/>
</dbReference>
<evidence type="ECO:0000259" key="13">
    <source>
        <dbReference type="PROSITE" id="PS50192"/>
    </source>
</evidence>
<dbReference type="GO" id="GO:0007034">
    <property type="term" value="P:vacuolar transport"/>
    <property type="evidence" value="ECO:0007669"/>
    <property type="project" value="InterPro"/>
</dbReference>
<dbReference type="CDD" id="cd15844">
    <property type="entry name" value="SNARE_syntaxin5"/>
    <property type="match status" value="1"/>
</dbReference>
<dbReference type="GO" id="GO:0001018">
    <property type="term" value="F:mitochondrial promoter sequence-specific DNA binding"/>
    <property type="evidence" value="ECO:0007669"/>
    <property type="project" value="TreeGrafter"/>
</dbReference>
<dbReference type="InterPro" id="IPR029262">
    <property type="entry name" value="RPOL_N"/>
</dbReference>
<feature type="compositionally biased region" description="Polar residues" evidence="12">
    <location>
        <begin position="162"/>
        <end position="179"/>
    </location>
</feature>
<comment type="similarity">
    <text evidence="2">Belongs to the syntaxin family.</text>
</comment>
<dbReference type="EC" id="2.7.7.6" evidence="11"/>
<evidence type="ECO:0000256" key="10">
    <source>
        <dbReference type="ARBA" id="ARBA00048552"/>
    </source>
</evidence>
<protein>
    <recommendedName>
        <fullName evidence="11">DNA-directed RNA polymerase</fullName>
        <ecNumber evidence="11">2.7.7.6</ecNumber>
    </recommendedName>
</protein>
<keyword evidence="6 11" id="KW-0548">Nucleotidyltransferase</keyword>
<dbReference type="InterPro" id="IPR043502">
    <property type="entry name" value="DNA/RNA_pol_sf"/>
</dbReference>
<dbReference type="FunFam" id="1.10.150.20:FF:000041">
    <property type="entry name" value="DNA-directed RNA polymerase"/>
    <property type="match status" value="1"/>
</dbReference>
<dbReference type="Pfam" id="PF03357">
    <property type="entry name" value="Snf7"/>
    <property type="match status" value="1"/>
</dbReference>
<dbReference type="InterPro" id="IPR005024">
    <property type="entry name" value="Snf7_fam"/>
</dbReference>
<dbReference type="Gene3D" id="1.10.287.260">
    <property type="match status" value="1"/>
</dbReference>
<evidence type="ECO:0000256" key="5">
    <source>
        <dbReference type="ARBA" id="ARBA00022679"/>
    </source>
</evidence>
<comment type="function">
    <text evidence="11">DNA-dependent RNA polymerase catalyzes the transcription of DNA into RNA using the four ribonucleoside triphosphates as substrates.</text>
</comment>
<dbReference type="Gene3D" id="1.10.150.20">
    <property type="entry name" value="5' to 3' exonuclease, C-terminal subdomain"/>
    <property type="match status" value="1"/>
</dbReference>
<dbReference type="PROSITE" id="PS50192">
    <property type="entry name" value="T_SNARE"/>
    <property type="match status" value="1"/>
</dbReference>
<evidence type="ECO:0000256" key="9">
    <source>
        <dbReference type="ARBA" id="ARBA00023163"/>
    </source>
</evidence>
<gene>
    <name evidence="14" type="ORF">CA7LBN_000747</name>
</gene>